<protein>
    <submittedName>
        <fullName evidence="2">Uncharacterized protein</fullName>
    </submittedName>
</protein>
<reference evidence="2 3" key="1">
    <citation type="submission" date="2015-07" db="EMBL/GenBank/DDBJ databases">
        <title>Comparative genomics of the Sigatoka disease complex on banana suggests a link between parallel evolutionary changes in Pseudocercospora fijiensis and Pseudocercospora eumusae and increased virulence on the banana host.</title>
        <authorList>
            <person name="Chang T.-C."/>
            <person name="Salvucci A."/>
            <person name="Crous P.W."/>
            <person name="Stergiopoulos I."/>
        </authorList>
    </citation>
    <scope>NUCLEOTIDE SEQUENCE [LARGE SCALE GENOMIC DNA]</scope>
    <source>
        <strain evidence="2 3">CBS 116634</strain>
    </source>
</reference>
<feature type="compositionally biased region" description="Basic and acidic residues" evidence="1">
    <location>
        <begin position="376"/>
        <end position="385"/>
    </location>
</feature>
<feature type="compositionally biased region" description="Basic and acidic residues" evidence="1">
    <location>
        <begin position="352"/>
        <end position="362"/>
    </location>
</feature>
<feature type="compositionally biased region" description="Polar residues" evidence="1">
    <location>
        <begin position="1"/>
        <end position="13"/>
    </location>
</feature>
<comment type="caution">
    <text evidence="2">The sequence shown here is derived from an EMBL/GenBank/DDBJ whole genome shotgun (WGS) entry which is preliminary data.</text>
</comment>
<organism evidence="2 3">
    <name type="scientific">Pseudocercospora musae</name>
    <dbReference type="NCBI Taxonomy" id="113226"/>
    <lineage>
        <taxon>Eukaryota</taxon>
        <taxon>Fungi</taxon>
        <taxon>Dikarya</taxon>
        <taxon>Ascomycota</taxon>
        <taxon>Pezizomycotina</taxon>
        <taxon>Dothideomycetes</taxon>
        <taxon>Dothideomycetidae</taxon>
        <taxon>Mycosphaerellales</taxon>
        <taxon>Mycosphaerellaceae</taxon>
        <taxon>Pseudocercospora</taxon>
    </lineage>
</organism>
<gene>
    <name evidence="2" type="ORF">AC579_9099</name>
</gene>
<evidence type="ECO:0000313" key="3">
    <source>
        <dbReference type="Proteomes" id="UP000073492"/>
    </source>
</evidence>
<dbReference type="Proteomes" id="UP000073492">
    <property type="component" value="Unassembled WGS sequence"/>
</dbReference>
<feature type="region of interest" description="Disordered" evidence="1">
    <location>
        <begin position="344"/>
        <end position="363"/>
    </location>
</feature>
<accession>A0A139IIP5</accession>
<dbReference type="OrthoDB" id="3485856at2759"/>
<dbReference type="AlphaFoldDB" id="A0A139IIP5"/>
<proteinExistence type="predicted"/>
<feature type="region of interest" description="Disordered" evidence="1">
    <location>
        <begin position="1"/>
        <end position="31"/>
    </location>
</feature>
<keyword evidence="3" id="KW-1185">Reference proteome</keyword>
<name>A0A139IIP5_9PEZI</name>
<feature type="compositionally biased region" description="Pro residues" evidence="1">
    <location>
        <begin position="17"/>
        <end position="27"/>
    </location>
</feature>
<sequence>MSSKCETPPSSDIEQPPHLPPSPPLSPKPSAASIAPLDRLIAILRLCRSGRYPFHPLQGNWQTFPLDCNFEVLLDRIEKEGLLGYFDDKVHYDYDEVGCTLRMPSATHERFIEHVVSRISTDIDKLAERLGEDRQNEIAKALRGIERGGSTTLELHAPRLENSSQESDAAEKVVRRSPDASYYGDIGEGGNLPALVVEVSYAQQKKDLPRLAESYIIDSEHAIRCVLGLDITYSNAKGKAPKDHTGTISVWRPDIEYSADGEEIGVCACDVHEMPFRGSQGITCEGEVQLTLSDLLPRATMERLPATAYDEHITIPFADLSAFLYNAERVQTAKYPERNASLPTKFRKRKRSPSEELSDGRESSFLMLEEAELENEQKVDRDWRQPRQRVKTEPLAATPTEIVERRRSKRKASGGRSPPMAVICMLAMLSTLGRASAMAGITPCNPKLPRDARLSALPDSDLA</sequence>
<feature type="region of interest" description="Disordered" evidence="1">
    <location>
        <begin position="443"/>
        <end position="463"/>
    </location>
</feature>
<evidence type="ECO:0000256" key="1">
    <source>
        <dbReference type="SAM" id="MobiDB-lite"/>
    </source>
</evidence>
<feature type="region of interest" description="Disordered" evidence="1">
    <location>
        <begin position="376"/>
        <end position="417"/>
    </location>
</feature>
<dbReference type="STRING" id="113226.A0A139IIP5"/>
<evidence type="ECO:0000313" key="2">
    <source>
        <dbReference type="EMBL" id="KXT14579.1"/>
    </source>
</evidence>
<dbReference type="EMBL" id="LFZO01000079">
    <property type="protein sequence ID" value="KXT14579.1"/>
    <property type="molecule type" value="Genomic_DNA"/>
</dbReference>